<evidence type="ECO:0000256" key="7">
    <source>
        <dbReference type="SAM" id="MobiDB-lite"/>
    </source>
</evidence>
<feature type="transmembrane region" description="Helical" evidence="6">
    <location>
        <begin position="185"/>
        <end position="205"/>
    </location>
</feature>
<gene>
    <name evidence="8" type="ORF">WNY77_17780</name>
</gene>
<sequence>MLLLSAGLIGLSLGLLGAGGSILTVPALTLFLGLDEKSAITSSMLIVGLISAVGGIKAYRNRQLDLSILVSFGIVSLPFAALGARIGIWLPQGSQTLLLVAIMCIAAYKMFASTVRSDSDTSSSSYTNSMTTSVSAPPPSKRALLTAAASVGLITGVVGVGGGFLIVPALIFFTGIGMQKAVANSLVLIVINAFTAFTTIAVGGHGVELDAIIIITMASIGAICVLAGQSISSRLDQRTLKRGFSTLIVLVAIWLLINLLY</sequence>
<feature type="transmembrane region" description="Helical" evidence="6">
    <location>
        <begin position="39"/>
        <end position="60"/>
    </location>
</feature>
<evidence type="ECO:0000256" key="1">
    <source>
        <dbReference type="ARBA" id="ARBA00004141"/>
    </source>
</evidence>
<evidence type="ECO:0000256" key="2">
    <source>
        <dbReference type="ARBA" id="ARBA00009142"/>
    </source>
</evidence>
<feature type="region of interest" description="Disordered" evidence="7">
    <location>
        <begin position="118"/>
        <end position="139"/>
    </location>
</feature>
<keyword evidence="3 6" id="KW-0812">Transmembrane</keyword>
<evidence type="ECO:0000313" key="9">
    <source>
        <dbReference type="Proteomes" id="UP001461163"/>
    </source>
</evidence>
<comment type="similarity">
    <text evidence="2 6">Belongs to the 4-toluene sulfonate uptake permease (TSUP) (TC 2.A.102) family.</text>
</comment>
<keyword evidence="9" id="KW-1185">Reference proteome</keyword>
<reference evidence="8 9" key="1">
    <citation type="submission" date="2024-03" db="EMBL/GenBank/DDBJ databases">
        <title>Community enrichment and isolation of bacterial strains for fucoidan degradation.</title>
        <authorList>
            <person name="Sichert A."/>
        </authorList>
    </citation>
    <scope>NUCLEOTIDE SEQUENCE [LARGE SCALE GENOMIC DNA]</scope>
    <source>
        <strain evidence="8 9">AS12</strain>
    </source>
</reference>
<dbReference type="PANTHER" id="PTHR43701">
    <property type="entry name" value="MEMBRANE TRANSPORTER PROTEIN MJ0441-RELATED"/>
    <property type="match status" value="1"/>
</dbReference>
<dbReference type="InterPro" id="IPR051598">
    <property type="entry name" value="TSUP/Inactive_protease-like"/>
</dbReference>
<dbReference type="InterPro" id="IPR002781">
    <property type="entry name" value="TM_pro_TauE-like"/>
</dbReference>
<dbReference type="PANTHER" id="PTHR43701:SF2">
    <property type="entry name" value="MEMBRANE TRANSPORTER PROTEIN YJNA-RELATED"/>
    <property type="match status" value="1"/>
</dbReference>
<feature type="transmembrane region" description="Helical" evidence="6">
    <location>
        <begin position="6"/>
        <end position="32"/>
    </location>
</feature>
<feature type="compositionally biased region" description="Low complexity" evidence="7">
    <location>
        <begin position="118"/>
        <end position="135"/>
    </location>
</feature>
<evidence type="ECO:0000313" key="8">
    <source>
        <dbReference type="EMBL" id="MEM5499267.1"/>
    </source>
</evidence>
<feature type="transmembrane region" description="Helical" evidence="6">
    <location>
        <begin position="66"/>
        <end position="84"/>
    </location>
</feature>
<dbReference type="EMBL" id="JBBMQS010000012">
    <property type="protein sequence ID" value="MEM5499267.1"/>
    <property type="molecule type" value="Genomic_DNA"/>
</dbReference>
<evidence type="ECO:0000256" key="3">
    <source>
        <dbReference type="ARBA" id="ARBA00022692"/>
    </source>
</evidence>
<keyword evidence="5 6" id="KW-0472">Membrane</keyword>
<feature type="transmembrane region" description="Helical" evidence="6">
    <location>
        <begin position="143"/>
        <end position="173"/>
    </location>
</feature>
<dbReference type="Pfam" id="PF01925">
    <property type="entry name" value="TauE"/>
    <property type="match status" value="1"/>
</dbReference>
<accession>A0ABU9SZH6</accession>
<keyword evidence="4 6" id="KW-1133">Transmembrane helix</keyword>
<protein>
    <recommendedName>
        <fullName evidence="6">Probable membrane transporter protein</fullName>
    </recommendedName>
</protein>
<feature type="transmembrane region" description="Helical" evidence="6">
    <location>
        <begin position="211"/>
        <end position="231"/>
    </location>
</feature>
<name>A0ABU9SZH6_9ALTE</name>
<feature type="transmembrane region" description="Helical" evidence="6">
    <location>
        <begin position="243"/>
        <end position="260"/>
    </location>
</feature>
<evidence type="ECO:0000256" key="6">
    <source>
        <dbReference type="RuleBase" id="RU363041"/>
    </source>
</evidence>
<comment type="caution">
    <text evidence="8">The sequence shown here is derived from an EMBL/GenBank/DDBJ whole genome shotgun (WGS) entry which is preliminary data.</text>
</comment>
<comment type="subcellular location">
    <subcellularLocation>
        <location evidence="6">Cell membrane</location>
        <topology evidence="6">Multi-pass membrane protein</topology>
    </subcellularLocation>
    <subcellularLocation>
        <location evidence="1">Membrane</location>
        <topology evidence="1">Multi-pass membrane protein</topology>
    </subcellularLocation>
</comment>
<organism evidence="8 9">
    <name type="scientific">Paraglaciecola mesophila</name>
    <dbReference type="NCBI Taxonomy" id="197222"/>
    <lineage>
        <taxon>Bacteria</taxon>
        <taxon>Pseudomonadati</taxon>
        <taxon>Pseudomonadota</taxon>
        <taxon>Gammaproteobacteria</taxon>
        <taxon>Alteromonadales</taxon>
        <taxon>Alteromonadaceae</taxon>
        <taxon>Paraglaciecola</taxon>
    </lineage>
</organism>
<evidence type="ECO:0000256" key="4">
    <source>
        <dbReference type="ARBA" id="ARBA00022989"/>
    </source>
</evidence>
<proteinExistence type="inferred from homology"/>
<keyword evidence="6" id="KW-1003">Cell membrane</keyword>
<dbReference type="Proteomes" id="UP001461163">
    <property type="component" value="Unassembled WGS sequence"/>
</dbReference>
<evidence type="ECO:0000256" key="5">
    <source>
        <dbReference type="ARBA" id="ARBA00023136"/>
    </source>
</evidence>